<reference evidence="1" key="1">
    <citation type="submission" date="2024-06" db="EMBL/GenBank/DDBJ databases">
        <authorList>
            <person name="Melgar S."/>
            <person name="Ryabinky S."/>
            <person name="Merugu K."/>
            <person name="Desisa B."/>
            <person name="Truong H."/>
            <person name="Jamal R."/>
            <person name="Sandhu A."/>
            <person name="Johnson A."/>
        </authorList>
    </citation>
    <scope>NUCLEOTIDE SEQUENCE</scope>
</reference>
<organism evidence="1">
    <name type="scientific">Serratia phage Kevin</name>
    <dbReference type="NCBI Taxonomy" id="3161161"/>
    <lineage>
        <taxon>Viruses</taxon>
        <taxon>Duplodnaviria</taxon>
        <taxon>Heunggongvirae</taxon>
        <taxon>Uroviricota</taxon>
        <taxon>Caudoviricetes</taxon>
        <taxon>Pantevenvirales</taxon>
        <taxon>Ackermannviridae</taxon>
        <taxon>Miltonvirus</taxon>
    </lineage>
</organism>
<dbReference type="EMBL" id="PP869623">
    <property type="protein sequence ID" value="XCN28098.1"/>
    <property type="molecule type" value="Genomic_DNA"/>
</dbReference>
<accession>A0AAU8KXK5</accession>
<name>A0AAU8KXK5_9CAUD</name>
<sequence length="22" mass="2589">MKTLYGTENSQYIEIIELKTTL</sequence>
<protein>
    <submittedName>
        <fullName evidence="1">Uncharacterized protein</fullName>
    </submittedName>
</protein>
<proteinExistence type="predicted"/>
<evidence type="ECO:0000313" key="1">
    <source>
        <dbReference type="EMBL" id="XCN28098.1"/>
    </source>
</evidence>